<accession>A0A9W8IGE5</accession>
<comment type="similarity">
    <text evidence="1">Belongs to the ANP1/MMN9/VAN1 family.</text>
</comment>
<evidence type="ECO:0000256" key="2">
    <source>
        <dbReference type="SAM" id="SignalP"/>
    </source>
</evidence>
<dbReference type="Proteomes" id="UP001140074">
    <property type="component" value="Unassembled WGS sequence"/>
</dbReference>
<feature type="chain" id="PRO_5040774333" evidence="2">
    <location>
        <begin position="23"/>
        <end position="368"/>
    </location>
</feature>
<dbReference type="SUPFAM" id="SSF53448">
    <property type="entry name" value="Nucleotide-diphospho-sugar transferases"/>
    <property type="match status" value="1"/>
</dbReference>
<dbReference type="InterPro" id="IPR052086">
    <property type="entry name" value="Mannan_Polymerase_Subunit"/>
</dbReference>
<evidence type="ECO:0000256" key="1">
    <source>
        <dbReference type="ARBA" id="ARBA00037964"/>
    </source>
</evidence>
<proteinExistence type="inferred from homology"/>
<comment type="caution">
    <text evidence="3">The sequence shown here is derived from an EMBL/GenBank/DDBJ whole genome shotgun (WGS) entry which is preliminary data.</text>
</comment>
<dbReference type="InterPro" id="IPR029044">
    <property type="entry name" value="Nucleotide-diphossugar_trans"/>
</dbReference>
<keyword evidence="4" id="KW-1185">Reference proteome</keyword>
<sequence>MIALVLTFILTALLSLRYLSDSSVKQEIKSETKYIEALGYEYQPQPKDKQSWLPKLISYGKSSWSVSELDSFSDESRNILKNDQDIALQTLDPDNDSLLILTPVKNNAGHLTKYFELLDKLKYPRHKISIAFLVSDSTDNTQRLLIEAKQRYQELGPKKMRFKRFEIYRQDFFYSLPRHLRHYYDRQFDRRTMMARARNYLWTRALENEQWVLWIDGDLEHYSPNIVHDMKAYNKDVLVANCLIHKTNGPYKGKDIVYDLNSWQETPESIEMVKKLKETDFLVEGGDTPFITHRKYMNDFGKNETIVPLDGVGGTFTLVKAHVHRSGVGFPAWLFQHQVETEGFAKLAKANGFGVFGLPNYNVLHTPE</sequence>
<gene>
    <name evidence="3" type="ORF">GGH94_004139</name>
</gene>
<dbReference type="Pfam" id="PF03452">
    <property type="entry name" value="Anp1"/>
    <property type="match status" value="1"/>
</dbReference>
<dbReference type="AlphaFoldDB" id="A0A9W8IGE5"/>
<feature type="signal peptide" evidence="2">
    <location>
        <begin position="1"/>
        <end position="22"/>
    </location>
</feature>
<keyword evidence="2" id="KW-0732">Signal</keyword>
<reference evidence="3" key="1">
    <citation type="submission" date="2022-07" db="EMBL/GenBank/DDBJ databases">
        <title>Phylogenomic reconstructions and comparative analyses of Kickxellomycotina fungi.</title>
        <authorList>
            <person name="Reynolds N.K."/>
            <person name="Stajich J.E."/>
            <person name="Barry K."/>
            <person name="Grigoriev I.V."/>
            <person name="Crous P."/>
            <person name="Smith M.E."/>
        </authorList>
    </citation>
    <scope>NUCLEOTIDE SEQUENCE</scope>
    <source>
        <strain evidence="3">RSA 476</strain>
    </source>
</reference>
<dbReference type="PANTHER" id="PTHR43083">
    <property type="entry name" value="MANNAN POLYMERASE II"/>
    <property type="match status" value="1"/>
</dbReference>
<dbReference type="Gene3D" id="3.90.550.10">
    <property type="entry name" value="Spore Coat Polysaccharide Biosynthesis Protein SpsA, Chain A"/>
    <property type="match status" value="1"/>
</dbReference>
<evidence type="ECO:0000313" key="4">
    <source>
        <dbReference type="Proteomes" id="UP001140074"/>
    </source>
</evidence>
<evidence type="ECO:0000313" key="3">
    <source>
        <dbReference type="EMBL" id="KAJ2862657.1"/>
    </source>
</evidence>
<name>A0A9W8IGE5_9FUNG</name>
<dbReference type="PANTHER" id="PTHR43083:SF6">
    <property type="entry name" value="MANNAN POLYMERASE COMPLEXES SUBUNIT MNN9"/>
    <property type="match status" value="1"/>
</dbReference>
<dbReference type="EMBL" id="JANBUY010000157">
    <property type="protein sequence ID" value="KAJ2862657.1"/>
    <property type="molecule type" value="Genomic_DNA"/>
</dbReference>
<protein>
    <submittedName>
        <fullName evidence="3">Uncharacterized protein</fullName>
    </submittedName>
</protein>
<organism evidence="3 4">
    <name type="scientific">Coemansia aciculifera</name>
    <dbReference type="NCBI Taxonomy" id="417176"/>
    <lineage>
        <taxon>Eukaryota</taxon>
        <taxon>Fungi</taxon>
        <taxon>Fungi incertae sedis</taxon>
        <taxon>Zoopagomycota</taxon>
        <taxon>Kickxellomycotina</taxon>
        <taxon>Kickxellomycetes</taxon>
        <taxon>Kickxellales</taxon>
        <taxon>Kickxellaceae</taxon>
        <taxon>Coemansia</taxon>
    </lineage>
</organism>